<organism evidence="1 2">
    <name type="scientific">Actinocorallia herbida</name>
    <dbReference type="NCBI Taxonomy" id="58109"/>
    <lineage>
        <taxon>Bacteria</taxon>
        <taxon>Bacillati</taxon>
        <taxon>Actinomycetota</taxon>
        <taxon>Actinomycetes</taxon>
        <taxon>Streptosporangiales</taxon>
        <taxon>Thermomonosporaceae</taxon>
        <taxon>Actinocorallia</taxon>
    </lineage>
</organism>
<dbReference type="RefSeq" id="WP_123668339.1">
    <property type="nucleotide sequence ID" value="NZ_RJKE01000001.1"/>
</dbReference>
<reference evidence="1 2" key="1">
    <citation type="submission" date="2018-11" db="EMBL/GenBank/DDBJ databases">
        <title>Sequencing the genomes of 1000 actinobacteria strains.</title>
        <authorList>
            <person name="Klenk H.-P."/>
        </authorList>
    </citation>
    <scope>NUCLEOTIDE SEQUENCE [LARGE SCALE GENOMIC DNA]</scope>
    <source>
        <strain evidence="1 2">DSM 44254</strain>
    </source>
</reference>
<sequence>MDQQSIPAPLAGRVGHIAGIESITLDGRRLYFGYDYSDDLVVSPLIDDPAAMARFAAEHLRQTTGAHDAAYWAELVEYAATSSGLAYEEDCVFTTEQMASLPAPGGHLLYLLSTALDHDDRECALPAEALPLLERLGRDPEDVAECVDECLSLLRAEGREAHPDAWLVVQHYLAATLDRLPPTWDAFFAPLRHL</sequence>
<accession>A0A3N1D6R1</accession>
<keyword evidence="2" id="KW-1185">Reference proteome</keyword>
<proteinExistence type="predicted"/>
<evidence type="ECO:0000313" key="1">
    <source>
        <dbReference type="EMBL" id="ROO89204.1"/>
    </source>
</evidence>
<dbReference type="EMBL" id="RJKE01000001">
    <property type="protein sequence ID" value="ROO89204.1"/>
    <property type="molecule type" value="Genomic_DNA"/>
</dbReference>
<dbReference type="AlphaFoldDB" id="A0A3N1D6R1"/>
<name>A0A3N1D6R1_9ACTN</name>
<gene>
    <name evidence="1" type="ORF">EDD29_6891</name>
</gene>
<comment type="caution">
    <text evidence="1">The sequence shown here is derived from an EMBL/GenBank/DDBJ whole genome shotgun (WGS) entry which is preliminary data.</text>
</comment>
<dbReference type="OrthoDB" id="3377433at2"/>
<evidence type="ECO:0000313" key="2">
    <source>
        <dbReference type="Proteomes" id="UP000272400"/>
    </source>
</evidence>
<protein>
    <submittedName>
        <fullName evidence="1">Uncharacterized protein</fullName>
    </submittedName>
</protein>
<dbReference type="Proteomes" id="UP000272400">
    <property type="component" value="Unassembled WGS sequence"/>
</dbReference>